<dbReference type="AlphaFoldDB" id="A0A4P6V3J6"/>
<dbReference type="InterPro" id="IPR035093">
    <property type="entry name" value="RelE/ParE_toxin_dom_sf"/>
</dbReference>
<evidence type="ECO:0000256" key="1">
    <source>
        <dbReference type="ARBA" id="ARBA00022649"/>
    </source>
</evidence>
<dbReference type="Gene3D" id="3.30.2310.20">
    <property type="entry name" value="RelE-like"/>
    <property type="match status" value="1"/>
</dbReference>
<proteinExistence type="predicted"/>
<protein>
    <submittedName>
        <fullName evidence="2">Type II toxin-antitoxin system RelE/ParE family toxin</fullName>
    </submittedName>
</protein>
<dbReference type="GeneID" id="90768077"/>
<reference evidence="2 3" key="1">
    <citation type="journal article" date="2017" name="Int. J. Syst. Evol. Microbiol.">
        <title>Roseitalea porphyridii gen. nov., sp. nov., isolated from a red alga, and reclassification of Hoeflea suaedae Chung et al. 2013 as Pseudohoeflea suaedae gen. nov., comb. nov.</title>
        <authorList>
            <person name="Hyeon J.W."/>
            <person name="Jeong S.E."/>
            <person name="Baek K."/>
            <person name="Jeon C.O."/>
        </authorList>
    </citation>
    <scope>NUCLEOTIDE SEQUENCE [LARGE SCALE GENOMIC DNA]</scope>
    <source>
        <strain evidence="2 3">MA7-20</strain>
    </source>
</reference>
<name>A0A4P6V3J6_9HYPH</name>
<dbReference type="RefSeq" id="WP_131616975.1">
    <property type="nucleotide sequence ID" value="NZ_CP036532.1"/>
</dbReference>
<keyword evidence="1" id="KW-1277">Toxin-antitoxin system</keyword>
<dbReference type="OrthoDB" id="428094at2"/>
<dbReference type="Pfam" id="PF05016">
    <property type="entry name" value="ParE_toxin"/>
    <property type="match status" value="1"/>
</dbReference>
<dbReference type="KEGG" id="rpod:E0E05_12275"/>
<gene>
    <name evidence="2" type="ORF">E0E05_12275</name>
</gene>
<accession>A0A4P6V3J6</accession>
<organism evidence="2 3">
    <name type="scientific">Roseitalea porphyridii</name>
    <dbReference type="NCBI Taxonomy" id="1852022"/>
    <lineage>
        <taxon>Bacteria</taxon>
        <taxon>Pseudomonadati</taxon>
        <taxon>Pseudomonadota</taxon>
        <taxon>Alphaproteobacteria</taxon>
        <taxon>Hyphomicrobiales</taxon>
        <taxon>Ahrensiaceae</taxon>
        <taxon>Roseitalea</taxon>
    </lineage>
</organism>
<dbReference type="InterPro" id="IPR007712">
    <property type="entry name" value="RelE/ParE_toxin"/>
</dbReference>
<dbReference type="SUPFAM" id="SSF143011">
    <property type="entry name" value="RelE-like"/>
    <property type="match status" value="1"/>
</dbReference>
<evidence type="ECO:0000313" key="2">
    <source>
        <dbReference type="EMBL" id="QBK31309.1"/>
    </source>
</evidence>
<dbReference type="EMBL" id="CP036532">
    <property type="protein sequence ID" value="QBK31309.1"/>
    <property type="molecule type" value="Genomic_DNA"/>
</dbReference>
<evidence type="ECO:0000313" key="3">
    <source>
        <dbReference type="Proteomes" id="UP000293719"/>
    </source>
</evidence>
<keyword evidence="3" id="KW-1185">Reference proteome</keyword>
<sequence>MKPIVYLPGAEKTLRRLPRNVAMRIIRKVEAYATDPASLANNVKTLKGRDGIRLRVGDWRVIMRDGVVLEVLAVGPRGSVYD</sequence>
<dbReference type="Proteomes" id="UP000293719">
    <property type="component" value="Chromosome"/>
</dbReference>